<proteinExistence type="predicted"/>
<evidence type="ECO:0000256" key="1">
    <source>
        <dbReference type="SAM" id="MobiDB-lite"/>
    </source>
</evidence>
<accession>A0A9W6V547</accession>
<feature type="compositionally biased region" description="Polar residues" evidence="1">
    <location>
        <begin position="70"/>
        <end position="83"/>
    </location>
</feature>
<name>A0A9W6V547_9PSEU</name>
<organism evidence="2 3">
    <name type="scientific">Actinokineospora globicatena</name>
    <dbReference type="NCBI Taxonomy" id="103729"/>
    <lineage>
        <taxon>Bacteria</taxon>
        <taxon>Bacillati</taxon>
        <taxon>Actinomycetota</taxon>
        <taxon>Actinomycetes</taxon>
        <taxon>Pseudonocardiales</taxon>
        <taxon>Pseudonocardiaceae</taxon>
        <taxon>Actinokineospora</taxon>
    </lineage>
</organism>
<evidence type="ECO:0000313" key="2">
    <source>
        <dbReference type="EMBL" id="GLW89945.1"/>
    </source>
</evidence>
<comment type="caution">
    <text evidence="2">The sequence shown here is derived from an EMBL/GenBank/DDBJ whole genome shotgun (WGS) entry which is preliminary data.</text>
</comment>
<gene>
    <name evidence="2" type="ORF">Aglo03_07610</name>
</gene>
<dbReference type="Proteomes" id="UP001165042">
    <property type="component" value="Unassembled WGS sequence"/>
</dbReference>
<sequence length="83" mass="8587">MATTARAMATSNVTTAAAAQTTALHANAHAAVEGRNRSWTSAETTARTAGAITSTHAQWTRTAIGLPQNPEAQSPQTTQRQGV</sequence>
<protein>
    <submittedName>
        <fullName evidence="2">Uncharacterized protein</fullName>
    </submittedName>
</protein>
<feature type="compositionally biased region" description="Polar residues" evidence="1">
    <location>
        <begin position="37"/>
        <end position="61"/>
    </location>
</feature>
<reference evidence="2" key="1">
    <citation type="submission" date="2023-02" db="EMBL/GenBank/DDBJ databases">
        <title>Actinokineospora globicatena NBRC 15670.</title>
        <authorList>
            <person name="Ichikawa N."/>
            <person name="Sato H."/>
            <person name="Tonouchi N."/>
        </authorList>
    </citation>
    <scope>NUCLEOTIDE SEQUENCE</scope>
    <source>
        <strain evidence="2">NBRC 15670</strain>
    </source>
</reference>
<dbReference type="EMBL" id="BSSD01000001">
    <property type="protein sequence ID" value="GLW89945.1"/>
    <property type="molecule type" value="Genomic_DNA"/>
</dbReference>
<dbReference type="AlphaFoldDB" id="A0A9W6V547"/>
<feature type="region of interest" description="Disordered" evidence="1">
    <location>
        <begin position="32"/>
        <end position="83"/>
    </location>
</feature>
<evidence type="ECO:0000313" key="3">
    <source>
        <dbReference type="Proteomes" id="UP001165042"/>
    </source>
</evidence>
<keyword evidence="3" id="KW-1185">Reference proteome</keyword>